<dbReference type="KEGG" id="yli:2912729"/>
<evidence type="ECO:0000313" key="11">
    <source>
        <dbReference type="Proteomes" id="UP000182444"/>
    </source>
</evidence>
<dbReference type="Pfam" id="PF13847">
    <property type="entry name" value="Methyltransf_31"/>
    <property type="match status" value="1"/>
</dbReference>
<evidence type="ECO:0000256" key="7">
    <source>
        <dbReference type="HAMAP-Rule" id="MF_03188"/>
    </source>
</evidence>
<dbReference type="OrthoDB" id="10069295at2759"/>
<keyword evidence="5 7" id="KW-0808">Transferase</keyword>
<dbReference type="GO" id="GO:0016279">
    <property type="term" value="F:protein-lysine N-methyltransferase activity"/>
    <property type="evidence" value="ECO:0007669"/>
    <property type="project" value="UniProtKB-UniRule"/>
</dbReference>
<organism evidence="9 11">
    <name type="scientific">Yarrowia lipolytica</name>
    <name type="common">Candida lipolytica</name>
    <dbReference type="NCBI Taxonomy" id="4952"/>
    <lineage>
        <taxon>Eukaryota</taxon>
        <taxon>Fungi</taxon>
        <taxon>Dikarya</taxon>
        <taxon>Ascomycota</taxon>
        <taxon>Saccharomycotina</taxon>
        <taxon>Dipodascomycetes</taxon>
        <taxon>Dipodascales</taxon>
        <taxon>Dipodascales incertae sedis</taxon>
        <taxon>Yarrowia</taxon>
    </lineage>
</organism>
<keyword evidence="6 7" id="KW-0949">S-adenosyl-L-methionine</keyword>
<protein>
    <recommendedName>
        <fullName evidence="7">Protein-lysine N-methyltransferase EFM4</fullName>
        <ecNumber evidence="7">2.1.1.-</ecNumber>
    </recommendedName>
    <alternativeName>
        <fullName evidence="7">Elongation factor methyltransferase 4</fullName>
    </alternativeName>
</protein>
<dbReference type="InterPro" id="IPR025714">
    <property type="entry name" value="Methyltranfer_dom"/>
</dbReference>
<dbReference type="GO" id="GO:0032259">
    <property type="term" value="P:methylation"/>
    <property type="evidence" value="ECO:0007669"/>
    <property type="project" value="UniProtKB-KW"/>
</dbReference>
<dbReference type="Proteomes" id="UP000256601">
    <property type="component" value="Unassembled WGS sequence"/>
</dbReference>
<evidence type="ECO:0000256" key="5">
    <source>
        <dbReference type="ARBA" id="ARBA00022679"/>
    </source>
</evidence>
<keyword evidence="3 7" id="KW-0963">Cytoplasm</keyword>
<dbReference type="EMBL" id="KZ859007">
    <property type="protein sequence ID" value="RDW25236.1"/>
    <property type="molecule type" value="Genomic_DNA"/>
</dbReference>
<comment type="similarity">
    <text evidence="7">Belongs to the class I-like SAM-binding methyltransferase superfamily. EFM4 family.</text>
</comment>
<dbReference type="InterPro" id="IPR029063">
    <property type="entry name" value="SAM-dependent_MTases_sf"/>
</dbReference>
<dbReference type="PANTHER" id="PTHR12843">
    <property type="entry name" value="PROTEIN-LYSINE N-METHYLTRANSFERASE METTL10"/>
    <property type="match status" value="1"/>
</dbReference>
<comment type="subcellular location">
    <subcellularLocation>
        <location evidence="1 7">Cytoplasm</location>
    </subcellularLocation>
</comment>
<dbReference type="SUPFAM" id="SSF53335">
    <property type="entry name" value="S-adenosyl-L-methionine-dependent methyltransferases"/>
    <property type="match status" value="1"/>
</dbReference>
<dbReference type="VEuPathDB" id="FungiDB:YALI1_E13787g"/>
<reference evidence="9 11" key="1">
    <citation type="journal article" date="2016" name="PLoS ONE">
        <title>Sequence Assembly of Yarrowia lipolytica Strain W29/CLIB89 Shows Transposable Element Diversity.</title>
        <authorList>
            <person name="Magnan C."/>
            <person name="Yu J."/>
            <person name="Chang I."/>
            <person name="Jahn E."/>
            <person name="Kanomata Y."/>
            <person name="Wu J."/>
            <person name="Zeller M."/>
            <person name="Oakes M."/>
            <person name="Baldi P."/>
            <person name="Sandmeyer S."/>
        </authorList>
    </citation>
    <scope>NUCLEOTIDE SEQUENCE [LARGE SCALE GENOMIC DNA]</scope>
    <source>
        <strain evidence="9">CLIB89</strain>
        <strain evidence="11">CLIB89(W29)</strain>
    </source>
</reference>
<dbReference type="GO" id="GO:0016192">
    <property type="term" value="P:vesicle-mediated transport"/>
    <property type="evidence" value="ECO:0007669"/>
    <property type="project" value="UniProtKB-UniRule"/>
</dbReference>
<feature type="domain" description="Methyltransferase" evidence="8">
    <location>
        <begin position="70"/>
        <end position="205"/>
    </location>
</feature>
<evidence type="ECO:0000256" key="4">
    <source>
        <dbReference type="ARBA" id="ARBA00022603"/>
    </source>
</evidence>
<name>A0A1H6PTD4_YARLL</name>
<evidence type="ECO:0000313" key="12">
    <source>
        <dbReference type="Proteomes" id="UP000256601"/>
    </source>
</evidence>
<evidence type="ECO:0000313" key="10">
    <source>
        <dbReference type="EMBL" id="RDW25236.1"/>
    </source>
</evidence>
<dbReference type="eggNOG" id="KOG1271">
    <property type="taxonomic scope" value="Eukaryota"/>
</dbReference>
<evidence type="ECO:0000256" key="1">
    <source>
        <dbReference type="ARBA" id="ARBA00004496"/>
    </source>
</evidence>
<dbReference type="CDD" id="cd02440">
    <property type="entry name" value="AdoMet_MTases"/>
    <property type="match status" value="1"/>
</dbReference>
<dbReference type="EC" id="2.1.1.-" evidence="7"/>
<dbReference type="FunFam" id="3.40.50.150:FF:000287">
    <property type="entry name" value="Protein-lysine N-methyltransferase EFM4"/>
    <property type="match status" value="1"/>
</dbReference>
<evidence type="ECO:0000259" key="8">
    <source>
        <dbReference type="Pfam" id="PF13847"/>
    </source>
</evidence>
<dbReference type="GeneID" id="2912729"/>
<dbReference type="Proteomes" id="UP000182444">
    <property type="component" value="Chromosome 1E"/>
</dbReference>
<evidence type="ECO:0000313" key="9">
    <source>
        <dbReference type="EMBL" id="AOW05257.1"/>
    </source>
</evidence>
<dbReference type="InterPro" id="IPR026635">
    <property type="entry name" value="Efm4/METTL10"/>
</dbReference>
<sequence length="235" mass="26346">MSDVEQLTSSKLGTKQYWDEFYNLEKNNYAENPNDSGECWFSDSGAEEKMVDFLVDEEEQGQGESLISLDCKMCDLGTGNGRLLFSIREGGFTGHLTGLDYSQPAVEFSTKIAEQEEMENITFEHADFLGDAAMWSTGNRQWDVVLDKGTLDAIALSDIKYEGKTGVQTYPHVVQHMVKTRGVVLITSCNFTSDELVKIMTTDTCLKEWKHVKYPSFRFGGTDGSTVCTIAFKKE</sequence>
<accession>A0A1H6PTD4</accession>
<dbReference type="HAMAP" id="MF_03188">
    <property type="entry name" value="Methyltr_EFM4"/>
    <property type="match status" value="1"/>
</dbReference>
<dbReference type="EMBL" id="CP017557">
    <property type="protein sequence ID" value="AOW05257.1"/>
    <property type="molecule type" value="Genomic_DNA"/>
</dbReference>
<keyword evidence="4 7" id="KW-0489">Methyltransferase</keyword>
<dbReference type="VEuPathDB" id="FungiDB:YALI0_E10923g"/>
<comment type="function">
    <text evidence="7">S-adenosyl-L-methionine-dependent protein-lysine N-methyltransferase that mono- and dimethylates elongation factor 1-alpha at 'Lys-316'. May play a role in intracellular transport.</text>
</comment>
<keyword evidence="2 7" id="KW-0813">Transport</keyword>
<dbReference type="GO" id="GO:0005737">
    <property type="term" value="C:cytoplasm"/>
    <property type="evidence" value="ECO:0007669"/>
    <property type="project" value="UniProtKB-SubCell"/>
</dbReference>
<dbReference type="RefSeq" id="XP_503801.1">
    <property type="nucleotide sequence ID" value="XM_503801.1"/>
</dbReference>
<dbReference type="Gene3D" id="3.40.50.150">
    <property type="entry name" value="Vaccinia Virus protein VP39"/>
    <property type="match status" value="1"/>
</dbReference>
<evidence type="ECO:0000256" key="6">
    <source>
        <dbReference type="ARBA" id="ARBA00022691"/>
    </source>
</evidence>
<evidence type="ECO:0000256" key="2">
    <source>
        <dbReference type="ARBA" id="ARBA00022448"/>
    </source>
</evidence>
<dbReference type="PANTHER" id="PTHR12843:SF5">
    <property type="entry name" value="EEF1A LYSINE METHYLTRANSFERASE 2"/>
    <property type="match status" value="1"/>
</dbReference>
<dbReference type="AlphaFoldDB" id="A0A1H6PTD4"/>
<proteinExistence type="inferred from homology"/>
<evidence type="ECO:0000256" key="3">
    <source>
        <dbReference type="ARBA" id="ARBA00022490"/>
    </source>
</evidence>
<reference evidence="10 12" key="2">
    <citation type="submission" date="2018-07" db="EMBL/GenBank/DDBJ databases">
        <title>Draft Genome Assemblies for Five Robust Yarrowia lipolytica Strains Exhibiting High Lipid Production and Pentose Sugar Utilization and Sugar Alcohol Secretion from Undetoxified Lignocellulosic Biomass Hydrolysates.</title>
        <authorList>
            <consortium name="DOE Joint Genome Institute"/>
            <person name="Walker C."/>
            <person name="Ryu S."/>
            <person name="Na H."/>
            <person name="Zane M."/>
            <person name="LaButti K."/>
            <person name="Lipzen A."/>
            <person name="Haridas S."/>
            <person name="Barry K."/>
            <person name="Grigoriev I.V."/>
            <person name="Quarterman J."/>
            <person name="Slininger P."/>
            <person name="Dien B."/>
            <person name="Trinh C.T."/>
        </authorList>
    </citation>
    <scope>NUCLEOTIDE SEQUENCE [LARGE SCALE GENOMIC DNA]</scope>
    <source>
        <strain evidence="10 12">YB392</strain>
    </source>
</reference>
<dbReference type="OMA" id="PTPSFQF"/>
<gene>
    <name evidence="7" type="primary">EFM4</name>
    <name evidence="10" type="ORF">B0I71DRAFT_132887</name>
    <name evidence="9" type="ORF">YALI1_E13787g</name>
</gene>